<name>A0A5K1UBS4_ENTHI</name>
<dbReference type="AlphaFoldDB" id="A0A5K1UBS4"/>
<evidence type="ECO:0000313" key="3">
    <source>
        <dbReference type="EMBL" id="GAT98488.1"/>
    </source>
</evidence>
<dbReference type="VEuPathDB" id="AmoebaDB:EHI_046250"/>
<protein>
    <submittedName>
        <fullName evidence="2">Uncharacterized protein</fullName>
    </submittedName>
</protein>
<organism evidence="2 5">
    <name type="scientific">Entamoeba histolytica</name>
    <dbReference type="NCBI Taxonomy" id="5759"/>
    <lineage>
        <taxon>Eukaryota</taxon>
        <taxon>Amoebozoa</taxon>
        <taxon>Evosea</taxon>
        <taxon>Archamoebae</taxon>
        <taxon>Mastigamoebida</taxon>
        <taxon>Entamoebidae</taxon>
        <taxon>Entamoeba</taxon>
    </lineage>
</organism>
<dbReference type="VEuPathDB" id="AmoebaDB:KM1_326980"/>
<comment type="caution">
    <text evidence="2">The sequence shown here is derived from an EMBL/GenBank/DDBJ whole genome shotgun (WGS) entry which is preliminary data.</text>
</comment>
<dbReference type="EMBL" id="BDEQ01000001">
    <property type="protein sequence ID" value="GAT98488.1"/>
    <property type="molecule type" value="Genomic_DNA"/>
</dbReference>
<proteinExistence type="predicted"/>
<feature type="region of interest" description="Disordered" evidence="1">
    <location>
        <begin position="163"/>
        <end position="185"/>
    </location>
</feature>
<dbReference type="EMBL" id="BDEQ01000001">
    <property type="protein sequence ID" value="GAT98850.1"/>
    <property type="molecule type" value="Genomic_DNA"/>
</dbReference>
<dbReference type="EMBL" id="BDEQ01000001">
    <property type="protein sequence ID" value="GAT96006.1"/>
    <property type="molecule type" value="Genomic_DNA"/>
</dbReference>
<reference evidence="2 5" key="1">
    <citation type="submission" date="2016-05" db="EMBL/GenBank/DDBJ databases">
        <title>First whole genome sequencing of Entamoeba histolytica HM1:IMSS-clone-6.</title>
        <authorList>
            <person name="Mukherjee Avik.K."/>
            <person name="Izumyama S."/>
            <person name="Nakada-Tsukui K."/>
            <person name="Nozaki T."/>
        </authorList>
    </citation>
    <scope>NUCLEOTIDE SEQUENCE [LARGE SCALE GENOMIC DNA]</scope>
    <source>
        <strain evidence="2 5">HM1:IMSS clone 6</strain>
    </source>
</reference>
<dbReference type="VEuPathDB" id="AmoebaDB:EHI5A_116850"/>
<accession>A0A5K1UBS4</accession>
<sequence length="205" mass="23391">MLFVLCLFTLSNAYLIFDGKSFFDSWAIFNTAGLNIELSKNSTTNYLSAKLRCWDTIYVQRTTSIDTSASNFFSYEIYFKSDQVKTMRFRTRLFSSAYNQQTETELKPYDYIVKSGIATKVYVPLSYEDEKNTLQTFSIQRIETTDEPITFKINAMTLEAEGVPTPNNEVYSESDEKSQSEEISTDGSNPIVIIGLLSIIMLIGF</sequence>
<evidence type="ECO:0000313" key="4">
    <source>
        <dbReference type="EMBL" id="GAT98850.1"/>
    </source>
</evidence>
<gene>
    <name evidence="4" type="ORF">CL6EHI_046250</name>
    <name evidence="3" type="ORF">CL6EHI_108230</name>
    <name evidence="2" type="ORF">CL6EHI_163610</name>
</gene>
<dbReference type="Proteomes" id="UP000078387">
    <property type="component" value="Unassembled WGS sequence"/>
</dbReference>
<evidence type="ECO:0000313" key="5">
    <source>
        <dbReference type="Proteomes" id="UP000078387"/>
    </source>
</evidence>
<evidence type="ECO:0000256" key="1">
    <source>
        <dbReference type="SAM" id="MobiDB-lite"/>
    </source>
</evidence>
<evidence type="ECO:0000313" key="2">
    <source>
        <dbReference type="EMBL" id="GAT96006.1"/>
    </source>
</evidence>